<keyword evidence="3" id="KW-1185">Reference proteome</keyword>
<organism evidence="2 3">
    <name type="scientific">Pigmentiphaga soli</name>
    <dbReference type="NCBI Taxonomy" id="1007095"/>
    <lineage>
        <taxon>Bacteria</taxon>
        <taxon>Pseudomonadati</taxon>
        <taxon>Pseudomonadota</taxon>
        <taxon>Betaproteobacteria</taxon>
        <taxon>Burkholderiales</taxon>
        <taxon>Alcaligenaceae</taxon>
        <taxon>Pigmentiphaga</taxon>
    </lineage>
</organism>
<dbReference type="Proteomes" id="UP001501671">
    <property type="component" value="Unassembled WGS sequence"/>
</dbReference>
<gene>
    <name evidence="2" type="ORF">GCM10023144_14160</name>
</gene>
<comment type="caution">
    <text evidence="2">The sequence shown here is derived from an EMBL/GenBank/DDBJ whole genome shotgun (WGS) entry which is preliminary data.</text>
</comment>
<evidence type="ECO:0000313" key="3">
    <source>
        <dbReference type="Proteomes" id="UP001501671"/>
    </source>
</evidence>
<dbReference type="RefSeq" id="WP_345247743.1">
    <property type="nucleotide sequence ID" value="NZ_BAABFO010000005.1"/>
</dbReference>
<feature type="domain" description="Acyclic terpene utilisation N-terminal" evidence="1">
    <location>
        <begin position="11"/>
        <end position="452"/>
    </location>
</feature>
<dbReference type="InterPro" id="IPR010839">
    <property type="entry name" value="AtuA_N"/>
</dbReference>
<protein>
    <submittedName>
        <fullName evidence="2">DUF1446 domain-containing protein</fullName>
    </submittedName>
</protein>
<reference evidence="3" key="1">
    <citation type="journal article" date="2019" name="Int. J. Syst. Evol. Microbiol.">
        <title>The Global Catalogue of Microorganisms (GCM) 10K type strain sequencing project: providing services to taxonomists for standard genome sequencing and annotation.</title>
        <authorList>
            <consortium name="The Broad Institute Genomics Platform"/>
            <consortium name="The Broad Institute Genome Sequencing Center for Infectious Disease"/>
            <person name="Wu L."/>
            <person name="Ma J."/>
        </authorList>
    </citation>
    <scope>NUCLEOTIDE SEQUENCE [LARGE SCALE GENOMIC DNA]</scope>
    <source>
        <strain evidence="3">JCM 17666</strain>
    </source>
</reference>
<evidence type="ECO:0000313" key="2">
    <source>
        <dbReference type="EMBL" id="GAA4328402.1"/>
    </source>
</evidence>
<name>A0ABP8GQD2_9BURK</name>
<accession>A0ABP8GQD2</accession>
<proteinExistence type="predicted"/>
<dbReference type="EMBL" id="BAABFO010000005">
    <property type="protein sequence ID" value="GAA4328402.1"/>
    <property type="molecule type" value="Genomic_DNA"/>
</dbReference>
<dbReference type="PANTHER" id="PTHR47472">
    <property type="entry name" value="PROPIONYL-COA CARBOXYLASE"/>
    <property type="match status" value="1"/>
</dbReference>
<dbReference type="Pfam" id="PF07287">
    <property type="entry name" value="AtuA"/>
    <property type="match status" value="1"/>
</dbReference>
<evidence type="ECO:0000259" key="1">
    <source>
        <dbReference type="Pfam" id="PF07287"/>
    </source>
</evidence>
<sequence>MKTGRHGADTVRIGTGAGMADDRVYPGVKLLETGELDYLVCECLAERTIARETLNRKSHPDKGYNPMLAERVHAFMPLCREQGVRLVTNMGAANPLGAAHAIRREAAAVGVEGVRCAAVLGDDVTEKVRRHPELQLLDGGEPLESLLPRIASANAYLGADVIRAALDTGAEVVVTGRVADPSLFLGVALHHHGWSYDDYAMLAAGTIAGHLLECSVQVTGGYFADPGKKDVPRLAELPYPFADITRDGRVAVGKPPGSGGRLDRMTCTEQALYEIHDPRRYITPDCVVDLTELSFREVSPDRVTVHDPIARPRTDSFKAVIGYFDGYIGVGEIAYAGVNALARARLAADVVKERFRLEGGVASELQVDLIGISALHGDPGRAGERPEPYEVRLRVAGRCPDKRSANLLGDEVRQLNMQGPAAAGGPMNYGAKEIIAVNSVLIPRHWVETQIVVVDDSGEKR</sequence>
<dbReference type="PANTHER" id="PTHR47472:SF1">
    <property type="entry name" value="DUF1446-DOMAIN-CONTAINING PROTEIN"/>
    <property type="match status" value="1"/>
</dbReference>